<dbReference type="RefSeq" id="WP_181616413.1">
    <property type="nucleotide sequence ID" value="NZ_BAABAM010000015.1"/>
</dbReference>
<sequence length="299" mass="29918">MDSGDELDGRGALRGVRRRGEDQALLGGAAGDALQRPAERRRGVCVADHGQVAGAVGGVVGDDLAQDVVGVADEVVVDGDLDHVVLADDLDAGGGQPVRLDGCAALFAAAEDEHVGDHRGASGLLVGSLGQADRADQVGQGNHLFAHRHVGGRIQRPAGGDDGQQPTGAGQVQAFEDEVVVDAVAVRVVPAVGQGEHAERHVADGQVEGAVGDPGVGEGLVQDARVRIQQGGDLGGRGFEFHADQVGALGGRPEEVAAAAAGLQHAPLGEAEVGDGLPHLPDQGGVGVVGVEDVAGRGP</sequence>
<reference evidence="1 2" key="1">
    <citation type="submission" date="2020-07" db="EMBL/GenBank/DDBJ databases">
        <title>Genomic Encyclopedia of Type Strains, Phase IV (KMG-IV): sequencing the most valuable type-strain genomes for metagenomic binning, comparative biology and taxonomic classification.</title>
        <authorList>
            <person name="Goeker M."/>
        </authorList>
    </citation>
    <scope>NUCLEOTIDE SEQUENCE [LARGE SCALE GENOMIC DNA]</scope>
    <source>
        <strain evidence="1 2">DSM 45533</strain>
    </source>
</reference>
<gene>
    <name evidence="1" type="ORF">HNR30_009131</name>
</gene>
<accession>A0A7W0CV38</accession>
<dbReference type="EMBL" id="JACDUR010000013">
    <property type="protein sequence ID" value="MBA2897725.1"/>
    <property type="molecule type" value="Genomic_DNA"/>
</dbReference>
<comment type="caution">
    <text evidence="1">The sequence shown here is derived from an EMBL/GenBank/DDBJ whole genome shotgun (WGS) entry which is preliminary data.</text>
</comment>
<dbReference type="Proteomes" id="UP000530928">
    <property type="component" value="Unassembled WGS sequence"/>
</dbReference>
<evidence type="ECO:0000313" key="1">
    <source>
        <dbReference type="EMBL" id="MBA2897725.1"/>
    </source>
</evidence>
<keyword evidence="2" id="KW-1185">Reference proteome</keyword>
<dbReference type="AlphaFoldDB" id="A0A7W0CV38"/>
<name>A0A7W0CV38_9ACTN</name>
<evidence type="ECO:0000313" key="2">
    <source>
        <dbReference type="Proteomes" id="UP000530928"/>
    </source>
</evidence>
<protein>
    <submittedName>
        <fullName evidence="1">Uncharacterized protein</fullName>
    </submittedName>
</protein>
<organism evidence="1 2">
    <name type="scientific">Nonomuraea soli</name>
    <dbReference type="NCBI Taxonomy" id="1032476"/>
    <lineage>
        <taxon>Bacteria</taxon>
        <taxon>Bacillati</taxon>
        <taxon>Actinomycetota</taxon>
        <taxon>Actinomycetes</taxon>
        <taxon>Streptosporangiales</taxon>
        <taxon>Streptosporangiaceae</taxon>
        <taxon>Nonomuraea</taxon>
    </lineage>
</organism>
<proteinExistence type="predicted"/>